<feature type="transmembrane region" description="Helical" evidence="1">
    <location>
        <begin position="150"/>
        <end position="175"/>
    </location>
</feature>
<evidence type="ECO:0000256" key="1">
    <source>
        <dbReference type="SAM" id="Phobius"/>
    </source>
</evidence>
<keyword evidence="3" id="KW-1185">Reference proteome</keyword>
<dbReference type="EMBL" id="JAABLP010000002">
    <property type="protein sequence ID" value="NBN63746.1"/>
    <property type="molecule type" value="Genomic_DNA"/>
</dbReference>
<gene>
    <name evidence="2" type="ORF">GWI71_08650</name>
</gene>
<evidence type="ECO:0000313" key="2">
    <source>
        <dbReference type="EMBL" id="NBN63746.1"/>
    </source>
</evidence>
<dbReference type="Proteomes" id="UP000541347">
    <property type="component" value="Unassembled WGS sequence"/>
</dbReference>
<evidence type="ECO:0000313" key="3">
    <source>
        <dbReference type="Proteomes" id="UP000541347"/>
    </source>
</evidence>
<dbReference type="InterPro" id="IPR011606">
    <property type="entry name" value="Brnchd-chn_aa_trnsp_permease"/>
</dbReference>
<feature type="transmembrane region" description="Helical" evidence="1">
    <location>
        <begin position="120"/>
        <end position="138"/>
    </location>
</feature>
<feature type="transmembrane region" description="Helical" evidence="1">
    <location>
        <begin position="182"/>
        <end position="200"/>
    </location>
</feature>
<reference evidence="2 3" key="1">
    <citation type="submission" date="2020-01" db="EMBL/GenBank/DDBJ databases">
        <authorList>
            <person name="Peng S.Y."/>
            <person name="Li J."/>
            <person name="Wang M."/>
            <person name="Wang L."/>
            <person name="Wang C.Q."/>
            <person name="Wang J.R."/>
        </authorList>
    </citation>
    <scope>NUCLEOTIDE SEQUENCE [LARGE SCALE GENOMIC DNA]</scope>
    <source>
        <strain evidence="2 3">XCT-34</strain>
    </source>
</reference>
<feature type="transmembrane region" description="Helical" evidence="1">
    <location>
        <begin position="61"/>
        <end position="81"/>
    </location>
</feature>
<feature type="transmembrane region" description="Helical" evidence="1">
    <location>
        <begin position="30"/>
        <end position="49"/>
    </location>
</feature>
<feature type="transmembrane region" description="Helical" evidence="1">
    <location>
        <begin position="220"/>
        <end position="243"/>
    </location>
</feature>
<dbReference type="Pfam" id="PF03591">
    <property type="entry name" value="AzlC"/>
    <property type="match status" value="1"/>
</dbReference>
<keyword evidence="1" id="KW-0472">Membrane</keyword>
<comment type="caution">
    <text evidence="2">The sequence shown here is derived from an EMBL/GenBank/DDBJ whole genome shotgun (WGS) entry which is preliminary data.</text>
</comment>
<keyword evidence="1" id="KW-1133">Transmembrane helix</keyword>
<accession>A0ABW9ZG80</accession>
<keyword evidence="1" id="KW-0812">Transmembrane</keyword>
<protein>
    <submittedName>
        <fullName evidence="2">Branched-chain amino acid ABC transporter permease</fullName>
    </submittedName>
</protein>
<proteinExistence type="predicted"/>
<organism evidence="2 3">
    <name type="scientific">Pannonibacter tanglangensis</name>
    <dbReference type="NCBI Taxonomy" id="2750084"/>
    <lineage>
        <taxon>Bacteria</taxon>
        <taxon>Pseudomonadati</taxon>
        <taxon>Pseudomonadota</taxon>
        <taxon>Alphaproteobacteria</taxon>
        <taxon>Hyphomicrobiales</taxon>
        <taxon>Stappiaceae</taxon>
        <taxon>Pannonibacter</taxon>
    </lineage>
</organism>
<name>A0ABW9ZG80_9HYPH</name>
<sequence length="257" mass="26743">MTLPASPSKPAMPSAPEAGARLWALRGARAAVSIPGLILVAAFIGYAGLARESGLTLAETLMMSALVWALPSIVVLTGAMAGGVGLVPAAIAVALASVRLMPMTMALVPILRVEGRTKRWHLLFAAHFVAITAWVFAMRTLPDLPRPARLPFFLGFACTLTGSVTIITGLSYLLVDDMPPMVAGALFLLTPVYFLCSLWTAARLSVDKVAMLVGLGLGPVFALVAPGADLLLTGLVGGCLAYGGTRLARHLGWGRDA</sequence>